<protein>
    <submittedName>
        <fullName evidence="3">SRPBCC domain-containing protein</fullName>
    </submittedName>
</protein>
<dbReference type="EMBL" id="JBHMDY010000004">
    <property type="protein sequence ID" value="MFB9259382.1"/>
    <property type="molecule type" value="Genomic_DNA"/>
</dbReference>
<feature type="domain" description="Activator of Hsp90 ATPase homologue 1/2-like C-terminal" evidence="2">
    <location>
        <begin position="23"/>
        <end position="159"/>
    </location>
</feature>
<reference evidence="3 4" key="1">
    <citation type="submission" date="2024-09" db="EMBL/GenBank/DDBJ databases">
        <authorList>
            <person name="Sun Q."/>
            <person name="Mori K."/>
        </authorList>
    </citation>
    <scope>NUCLEOTIDE SEQUENCE [LARGE SCALE GENOMIC DNA]</scope>
    <source>
        <strain evidence="3 4">CCM 7659</strain>
    </source>
</reference>
<comment type="similarity">
    <text evidence="1">Belongs to the AHA1 family.</text>
</comment>
<feature type="domain" description="Activator of Hsp90 ATPase homologue 1/2-like C-terminal" evidence="2">
    <location>
        <begin position="190"/>
        <end position="321"/>
    </location>
</feature>
<dbReference type="Pfam" id="PF08327">
    <property type="entry name" value="AHSA1"/>
    <property type="match status" value="2"/>
</dbReference>
<evidence type="ECO:0000259" key="2">
    <source>
        <dbReference type="Pfam" id="PF08327"/>
    </source>
</evidence>
<accession>A0ABV5JNU6</accession>
<organism evidence="3 4">
    <name type="scientific">Dietzia aerolata</name>
    <dbReference type="NCBI Taxonomy" id="595984"/>
    <lineage>
        <taxon>Bacteria</taxon>
        <taxon>Bacillati</taxon>
        <taxon>Actinomycetota</taxon>
        <taxon>Actinomycetes</taxon>
        <taxon>Mycobacteriales</taxon>
        <taxon>Dietziaceae</taxon>
        <taxon>Dietzia</taxon>
    </lineage>
</organism>
<dbReference type="InterPro" id="IPR013538">
    <property type="entry name" value="ASHA1/2-like_C"/>
</dbReference>
<gene>
    <name evidence="3" type="ORF">ACFFVD_06155</name>
</gene>
<dbReference type="RefSeq" id="WP_182631632.1">
    <property type="nucleotide sequence ID" value="NZ_JAALDM010000067.1"/>
</dbReference>
<dbReference type="Gene3D" id="3.30.530.20">
    <property type="match status" value="2"/>
</dbReference>
<dbReference type="Proteomes" id="UP001589700">
    <property type="component" value="Unassembled WGS sequence"/>
</dbReference>
<sequence>MPVTSVDKDLEKLTMEIVADFPVSVRRLWDAYADPRQLEKFWGPPTWPATFDRHDLTPGGLSNYYMTGPDGSRAGGYWEFLAVEEGRSFEVIDGFTHDDGTPNTDLPRMRAVFLFEETDTGSRLRTTTYFNSLTELEQLVSMGMEEGTVLAMGQIDDVLADLRTFAADRATQAQMLSDTRVRISRVVRGTPEQVWAAHHQPELLRQWCYGPDGWDFVECTVATAPGDRHRYAYAPRDGVEGQEFALTGELLETDPPHREVFLETMEGVDGPPTHNEQTLTPVEGGTLISLVITYDSLEQRDMILGTGMTYGMEAGYERLEAGVLAGA</sequence>
<evidence type="ECO:0000256" key="1">
    <source>
        <dbReference type="ARBA" id="ARBA00006817"/>
    </source>
</evidence>
<dbReference type="SUPFAM" id="SSF55961">
    <property type="entry name" value="Bet v1-like"/>
    <property type="match status" value="2"/>
</dbReference>
<name>A0ABV5JNU6_9ACTN</name>
<evidence type="ECO:0000313" key="3">
    <source>
        <dbReference type="EMBL" id="MFB9259382.1"/>
    </source>
</evidence>
<comment type="caution">
    <text evidence="3">The sequence shown here is derived from an EMBL/GenBank/DDBJ whole genome shotgun (WGS) entry which is preliminary data.</text>
</comment>
<dbReference type="CDD" id="cd07814">
    <property type="entry name" value="SRPBCC_CalC_Aha1-like"/>
    <property type="match status" value="1"/>
</dbReference>
<dbReference type="InterPro" id="IPR023393">
    <property type="entry name" value="START-like_dom_sf"/>
</dbReference>
<proteinExistence type="inferred from homology"/>
<keyword evidence="4" id="KW-1185">Reference proteome</keyword>
<evidence type="ECO:0000313" key="4">
    <source>
        <dbReference type="Proteomes" id="UP001589700"/>
    </source>
</evidence>